<keyword evidence="6 13" id="KW-0479">Metal-binding</keyword>
<dbReference type="InterPro" id="IPR036396">
    <property type="entry name" value="Cyt_P450_sf"/>
</dbReference>
<comment type="subcellular location">
    <subcellularLocation>
        <location evidence="3">Endoplasmic reticulum membrane</location>
        <topology evidence="3">Peripheral membrane protein</topology>
    </subcellularLocation>
    <subcellularLocation>
        <location evidence="2">Microsome membrane</location>
        <topology evidence="2">Peripheral membrane protein</topology>
    </subcellularLocation>
</comment>
<dbReference type="InterPro" id="IPR001128">
    <property type="entry name" value="Cyt_P450"/>
</dbReference>
<dbReference type="PANTHER" id="PTHR24292">
    <property type="entry name" value="CYTOCHROME P450"/>
    <property type="match status" value="1"/>
</dbReference>
<evidence type="ECO:0000256" key="10">
    <source>
        <dbReference type="ARBA" id="ARBA00023004"/>
    </source>
</evidence>
<evidence type="ECO:0000256" key="13">
    <source>
        <dbReference type="RuleBase" id="RU000461"/>
    </source>
</evidence>
<comment type="similarity">
    <text evidence="4 13">Belongs to the cytochrome P450 family.</text>
</comment>
<evidence type="ECO:0000256" key="14">
    <source>
        <dbReference type="SAM" id="Phobius"/>
    </source>
</evidence>
<sequence>MALWDSLFVNVLFAIIALVAILVLYVKRQRTYWQRRGIPTLPISHWLFGNAKDLFLMKRSPALLIGELYQQATDKDDLLGIYMFHKPFLLLRNPELIKQILVKDFSYFPNRYFTARSFKDEIGSTNLFTIENPQWRYVRTKLSPVFTSGKIKKIFDLIVVTADSMSKYLEQQFSNGTRTKSILIKDVALKYTTDIISSVAFGIEVNSFDPVKETFFKKTQDGLKMTLKRGIQFAIMFFFPSASPYIGGQMLGSSTDYFRKVFWDSLDTREASKTKRGDLIDFLIDLKNEKQDSDFKFKGDALVSQSAIFFVAGRESSVTTICFTLYELAKHPEIQKRTRDEIHEKLKEHGMTYEGVQSMKYLHQVMSETLRLYPPAPLLDRVAVENYKIPGTDIVIEKGTPVYVALSGLHRDPKYHPDPLRFNPDRFSDENKDNIVQCTYMPFGEGPRVCIGMRLGFLQSAMALIAILKDYESSLDPTCERDVDKHNIFISPVDDFRIKLTKL</sequence>
<keyword evidence="8" id="KW-0492">Microsome</keyword>
<evidence type="ECO:0000256" key="3">
    <source>
        <dbReference type="ARBA" id="ARBA00004406"/>
    </source>
</evidence>
<keyword evidence="11 13" id="KW-0503">Monooxygenase</keyword>
<dbReference type="InterPro" id="IPR002401">
    <property type="entry name" value="Cyt_P450_E_grp-I"/>
</dbReference>
<evidence type="ECO:0000256" key="8">
    <source>
        <dbReference type="ARBA" id="ARBA00022848"/>
    </source>
</evidence>
<evidence type="ECO:0000256" key="2">
    <source>
        <dbReference type="ARBA" id="ARBA00004174"/>
    </source>
</evidence>
<keyword evidence="9 13" id="KW-0560">Oxidoreductase</keyword>
<evidence type="ECO:0000256" key="12">
    <source>
        <dbReference type="ARBA" id="ARBA00023136"/>
    </source>
</evidence>
<dbReference type="CDD" id="cd11056">
    <property type="entry name" value="CYP6-like"/>
    <property type="match status" value="1"/>
</dbReference>
<keyword evidence="5 13" id="KW-0349">Heme</keyword>
<evidence type="ECO:0000256" key="9">
    <source>
        <dbReference type="ARBA" id="ARBA00023002"/>
    </source>
</evidence>
<dbReference type="PRINTS" id="PR00385">
    <property type="entry name" value="P450"/>
</dbReference>
<name>A0ABP1P548_XYLVO</name>
<keyword evidence="14" id="KW-1133">Transmembrane helix</keyword>
<accession>A0ABP1P548</accession>
<organism evidence="15 16">
    <name type="scientific">Xylocopa violacea</name>
    <name type="common">Violet carpenter bee</name>
    <name type="synonym">Apis violacea</name>
    <dbReference type="NCBI Taxonomy" id="135666"/>
    <lineage>
        <taxon>Eukaryota</taxon>
        <taxon>Metazoa</taxon>
        <taxon>Ecdysozoa</taxon>
        <taxon>Arthropoda</taxon>
        <taxon>Hexapoda</taxon>
        <taxon>Insecta</taxon>
        <taxon>Pterygota</taxon>
        <taxon>Neoptera</taxon>
        <taxon>Endopterygota</taxon>
        <taxon>Hymenoptera</taxon>
        <taxon>Apocrita</taxon>
        <taxon>Aculeata</taxon>
        <taxon>Apoidea</taxon>
        <taxon>Anthophila</taxon>
        <taxon>Apidae</taxon>
        <taxon>Xylocopa</taxon>
        <taxon>Xylocopa</taxon>
    </lineage>
</organism>
<dbReference type="PRINTS" id="PR00463">
    <property type="entry name" value="EP450I"/>
</dbReference>
<evidence type="ECO:0000256" key="11">
    <source>
        <dbReference type="ARBA" id="ARBA00023033"/>
    </source>
</evidence>
<dbReference type="EMBL" id="CAXAJV020001296">
    <property type="protein sequence ID" value="CAL7947747.1"/>
    <property type="molecule type" value="Genomic_DNA"/>
</dbReference>
<dbReference type="PANTHER" id="PTHR24292:SF45">
    <property type="entry name" value="CYTOCHROME P450 6G1-RELATED"/>
    <property type="match status" value="1"/>
</dbReference>
<keyword evidence="7" id="KW-0256">Endoplasmic reticulum</keyword>
<comment type="caution">
    <text evidence="15">The sequence shown here is derived from an EMBL/GenBank/DDBJ whole genome shotgun (WGS) entry which is preliminary data.</text>
</comment>
<dbReference type="SUPFAM" id="SSF48264">
    <property type="entry name" value="Cytochrome P450"/>
    <property type="match status" value="1"/>
</dbReference>
<evidence type="ECO:0000256" key="1">
    <source>
        <dbReference type="ARBA" id="ARBA00001971"/>
    </source>
</evidence>
<evidence type="ECO:0000256" key="4">
    <source>
        <dbReference type="ARBA" id="ARBA00010617"/>
    </source>
</evidence>
<feature type="transmembrane region" description="Helical" evidence="14">
    <location>
        <begin position="6"/>
        <end position="26"/>
    </location>
</feature>
<evidence type="ECO:0000256" key="6">
    <source>
        <dbReference type="ARBA" id="ARBA00022723"/>
    </source>
</evidence>
<dbReference type="PROSITE" id="PS00086">
    <property type="entry name" value="CYTOCHROME_P450"/>
    <property type="match status" value="1"/>
</dbReference>
<evidence type="ECO:0000313" key="15">
    <source>
        <dbReference type="EMBL" id="CAL7947747.1"/>
    </source>
</evidence>
<dbReference type="Pfam" id="PF00067">
    <property type="entry name" value="p450"/>
    <property type="match status" value="1"/>
</dbReference>
<keyword evidence="16" id="KW-1185">Reference proteome</keyword>
<evidence type="ECO:0008006" key="17">
    <source>
        <dbReference type="Google" id="ProtNLM"/>
    </source>
</evidence>
<dbReference type="Gene3D" id="1.10.630.10">
    <property type="entry name" value="Cytochrome P450"/>
    <property type="match status" value="1"/>
</dbReference>
<keyword evidence="12 14" id="KW-0472">Membrane</keyword>
<dbReference type="InterPro" id="IPR017972">
    <property type="entry name" value="Cyt_P450_CS"/>
</dbReference>
<proteinExistence type="inferred from homology"/>
<comment type="cofactor">
    <cofactor evidence="1">
        <name>heme</name>
        <dbReference type="ChEBI" id="CHEBI:30413"/>
    </cofactor>
</comment>
<reference evidence="15 16" key="1">
    <citation type="submission" date="2024-08" db="EMBL/GenBank/DDBJ databases">
        <authorList>
            <person name="Will J Nash"/>
            <person name="Angela Man"/>
            <person name="Seanna McTaggart"/>
            <person name="Kendall Baker"/>
            <person name="Tom Barker"/>
            <person name="Leah Catchpole"/>
            <person name="Alex Durrant"/>
            <person name="Karim Gharbi"/>
            <person name="Naomi Irish"/>
            <person name="Gemy Kaithakottil"/>
            <person name="Debby Ku"/>
            <person name="Aaliyah Providence"/>
            <person name="Felix Shaw"/>
            <person name="David Swarbreck"/>
            <person name="Chris Watkins"/>
            <person name="Ann M. McCartney"/>
            <person name="Giulio Formenti"/>
            <person name="Alice Mouton"/>
            <person name="Noel Vella"/>
            <person name="Bjorn M von Reumont"/>
            <person name="Adriana Vella"/>
            <person name="Wilfried Haerty"/>
        </authorList>
    </citation>
    <scope>NUCLEOTIDE SEQUENCE [LARGE SCALE GENOMIC DNA]</scope>
</reference>
<evidence type="ECO:0000256" key="5">
    <source>
        <dbReference type="ARBA" id="ARBA00022617"/>
    </source>
</evidence>
<evidence type="ECO:0000256" key="7">
    <source>
        <dbReference type="ARBA" id="ARBA00022824"/>
    </source>
</evidence>
<protein>
    <recommendedName>
        <fullName evidence="17">Cytochrome P450</fullName>
    </recommendedName>
</protein>
<dbReference type="Proteomes" id="UP001642520">
    <property type="component" value="Unassembled WGS sequence"/>
</dbReference>
<keyword evidence="10 13" id="KW-0408">Iron</keyword>
<gene>
    <name evidence="15" type="ORF">XYLVIOL_LOCUS8500</name>
</gene>
<evidence type="ECO:0000313" key="16">
    <source>
        <dbReference type="Proteomes" id="UP001642520"/>
    </source>
</evidence>
<keyword evidence="14" id="KW-0812">Transmembrane</keyword>
<dbReference type="InterPro" id="IPR050476">
    <property type="entry name" value="Insect_CytP450_Detox"/>
</dbReference>